<dbReference type="InterPro" id="IPR045784">
    <property type="entry name" value="Radical_SAM_N2"/>
</dbReference>
<comment type="caution">
    <text evidence="2">The sequence shown here is derived from an EMBL/GenBank/DDBJ whole genome shotgun (WGS) entry which is preliminary data.</text>
</comment>
<protein>
    <submittedName>
        <fullName evidence="2">Radical SAM domain-containing protein</fullName>
    </submittedName>
</protein>
<dbReference type="PANTHER" id="PTHR42731:SF1">
    <property type="entry name" value="RADICAL SAM DOMAIN PROTEIN"/>
    <property type="match status" value="1"/>
</dbReference>
<dbReference type="AlphaFoldDB" id="U1GGV7"/>
<dbReference type="Pfam" id="PF19864">
    <property type="entry name" value="Radical_SAM_N2"/>
    <property type="match status" value="1"/>
</dbReference>
<keyword evidence="3" id="KW-1185">Reference proteome</keyword>
<sequence>MELVLVLLPDSGAAGMDFAFGQVTRGHVIGNSAPAYHVRVNIDSAPDLLPTLEQLLTRVSKPIQYVGGEKNSIVKPWESAQVRWTLMYPDAYEVGQPNQGLAILYEVLNEHDWVLAERAFSVWPDLADLMRASDVPAFTLDGHRPLRAFDVVGMSLSTELCYTNVLNALDLAQIPVHQADRTMADPLVLIGG</sequence>
<evidence type="ECO:0000313" key="3">
    <source>
        <dbReference type="Proteomes" id="UP000016307"/>
    </source>
</evidence>
<dbReference type="Proteomes" id="UP000016307">
    <property type="component" value="Unassembled WGS sequence"/>
</dbReference>
<feature type="non-terminal residue" evidence="2">
    <location>
        <position position="192"/>
    </location>
</feature>
<evidence type="ECO:0000313" key="2">
    <source>
        <dbReference type="EMBL" id="ERF56104.1"/>
    </source>
</evidence>
<dbReference type="EMBL" id="AOSS01000257">
    <property type="protein sequence ID" value="ERF56104.1"/>
    <property type="molecule type" value="Genomic_DNA"/>
</dbReference>
<evidence type="ECO:0000259" key="1">
    <source>
        <dbReference type="Pfam" id="PF19864"/>
    </source>
</evidence>
<name>U1GGV7_9ACTN</name>
<accession>U1GGV7</accession>
<gene>
    <name evidence="2" type="ORF">H641_06765</name>
</gene>
<dbReference type="PANTHER" id="PTHR42731">
    <property type="entry name" value="SLL1084 PROTEIN"/>
    <property type="match status" value="1"/>
</dbReference>
<proteinExistence type="predicted"/>
<reference evidence="2 3" key="1">
    <citation type="journal article" date="2013" name="BMC Genomics">
        <title>Comparative genomics reveals distinct host-interacting traits of three major human-associated propionibacteria.</title>
        <authorList>
            <person name="Mak T.N."/>
            <person name="Schmid M."/>
            <person name="Brzuszkiewicz E."/>
            <person name="Zeng G."/>
            <person name="Meyer R."/>
            <person name="Sfanos K.S."/>
            <person name="Brinkmann V."/>
            <person name="Meyer T.F."/>
            <person name="Bruggemann H."/>
        </authorList>
    </citation>
    <scope>NUCLEOTIDE SEQUENCE [LARGE SCALE GENOMIC DNA]</scope>
    <source>
        <strain evidence="2 3">DSM 20700</strain>
    </source>
</reference>
<feature type="domain" description="Radical SAM" evidence="1">
    <location>
        <begin position="100"/>
        <end position="192"/>
    </location>
</feature>
<organism evidence="2 3">
    <name type="scientific">Cutibacterium granulosum DSM 20700</name>
    <dbReference type="NCBI Taxonomy" id="1160719"/>
    <lineage>
        <taxon>Bacteria</taxon>
        <taxon>Bacillati</taxon>
        <taxon>Actinomycetota</taxon>
        <taxon>Actinomycetes</taxon>
        <taxon>Propionibacteriales</taxon>
        <taxon>Propionibacteriaceae</taxon>
        <taxon>Cutibacterium</taxon>
    </lineage>
</organism>